<feature type="transmembrane region" description="Helical" evidence="1">
    <location>
        <begin position="134"/>
        <end position="156"/>
    </location>
</feature>
<name>A0A1H9CG98_9PSEU</name>
<evidence type="ECO:0000313" key="3">
    <source>
        <dbReference type="Proteomes" id="UP000199028"/>
    </source>
</evidence>
<keyword evidence="1" id="KW-0812">Transmembrane</keyword>
<gene>
    <name evidence="2" type="ORF">SAMN05216195_101775</name>
</gene>
<accession>A0A1H9CG98</accession>
<protein>
    <submittedName>
        <fullName evidence="2">RDD family protein</fullName>
    </submittedName>
</protein>
<dbReference type="Proteomes" id="UP000199028">
    <property type="component" value="Unassembled WGS sequence"/>
</dbReference>
<dbReference type="OrthoDB" id="4951023at2"/>
<reference evidence="3" key="1">
    <citation type="submission" date="2016-10" db="EMBL/GenBank/DDBJ databases">
        <authorList>
            <person name="Varghese N."/>
            <person name="Submissions S."/>
        </authorList>
    </citation>
    <scope>NUCLEOTIDE SEQUENCE [LARGE SCALE GENOMIC DNA]</scope>
    <source>
        <strain evidence="3">CGMCC 4.578</strain>
    </source>
</reference>
<proteinExistence type="predicted"/>
<evidence type="ECO:0000256" key="1">
    <source>
        <dbReference type="SAM" id="Phobius"/>
    </source>
</evidence>
<dbReference type="RefSeq" id="WP_090063210.1">
    <property type="nucleotide sequence ID" value="NZ_FOFT01000001.1"/>
</dbReference>
<keyword evidence="1" id="KW-0472">Membrane</keyword>
<feature type="transmembrane region" description="Helical" evidence="1">
    <location>
        <begin position="85"/>
        <end position="104"/>
    </location>
</feature>
<keyword evidence="3" id="KW-1185">Reference proteome</keyword>
<dbReference type="EMBL" id="FOFT01000001">
    <property type="protein sequence ID" value="SEQ00199.1"/>
    <property type="molecule type" value="Genomic_DNA"/>
</dbReference>
<evidence type="ECO:0000313" key="2">
    <source>
        <dbReference type="EMBL" id="SEQ00199.1"/>
    </source>
</evidence>
<organism evidence="2 3">
    <name type="scientific">Lentzea flaviverrucosa</name>
    <dbReference type="NCBI Taxonomy" id="200379"/>
    <lineage>
        <taxon>Bacteria</taxon>
        <taxon>Bacillati</taxon>
        <taxon>Actinomycetota</taxon>
        <taxon>Actinomycetes</taxon>
        <taxon>Pseudonocardiales</taxon>
        <taxon>Pseudonocardiaceae</taxon>
        <taxon>Lentzea</taxon>
    </lineage>
</organism>
<feature type="transmembrane region" description="Helical" evidence="1">
    <location>
        <begin position="50"/>
        <end position="73"/>
    </location>
</feature>
<sequence>MSVIGSDRPPSRLDVLKQHVEHEFGSAIAQRLDTFEDGTFYVTAGGWARLLSWFVDFVVYLFCAFAGFVAVVLATRDSEISDNAALLTILGLLVGVPVLYGLFFGNGRALGAVLTGTRLVRAKNGHRIGAAAPWAMLVRTVLFPALIAAMTVGGAVDGSLSRVSIDDGATRRLHAAGFLRLDGYGPAGR</sequence>
<dbReference type="AlphaFoldDB" id="A0A1H9CG98"/>
<keyword evidence="1" id="KW-1133">Transmembrane helix</keyword>